<keyword evidence="2 7" id="KW-0812">Transmembrane</keyword>
<sequence>MSIVQENNPKSGFRKFCKSLDSWFEYKDKGKWIEEMKASIIIAASMVATMTFTLGTNPPGGVVQVGLSDVSGLESVLDFCSNVTGICAGSAVLGILYHNGYIAFLACNTICFIASLSLIFLLVSGIPMENTFTMWLLSSCMCITITSLALTYLFAAILVTPDTIWPNYDNVFAIALIVWAAIVIVFHGVRIVRFFVRKCNCICN</sequence>
<evidence type="ECO:0000256" key="6">
    <source>
        <dbReference type="ARBA" id="ARBA00023136"/>
    </source>
</evidence>
<feature type="transmembrane region" description="Helical" evidence="7">
    <location>
        <begin position="135"/>
        <end position="159"/>
    </location>
</feature>
<dbReference type="AlphaFoldDB" id="A0A2Z6MAA6"/>
<dbReference type="InterPro" id="IPR026961">
    <property type="entry name" value="PGG_dom"/>
</dbReference>
<evidence type="ECO:0000256" key="2">
    <source>
        <dbReference type="ARBA" id="ARBA00022692"/>
    </source>
</evidence>
<evidence type="ECO:0000313" key="9">
    <source>
        <dbReference type="EMBL" id="GAU28771.1"/>
    </source>
</evidence>
<dbReference type="OrthoDB" id="1391728at2759"/>
<dbReference type="Proteomes" id="UP000242715">
    <property type="component" value="Unassembled WGS sequence"/>
</dbReference>
<keyword evidence="5" id="KW-0040">ANK repeat</keyword>
<evidence type="ECO:0000256" key="7">
    <source>
        <dbReference type="SAM" id="Phobius"/>
    </source>
</evidence>
<keyword evidence="4 7" id="KW-1133">Transmembrane helix</keyword>
<evidence type="ECO:0000256" key="3">
    <source>
        <dbReference type="ARBA" id="ARBA00022737"/>
    </source>
</evidence>
<dbReference type="PANTHER" id="PTHR24186">
    <property type="entry name" value="PROTEIN PHOSPHATASE 1 REGULATORY SUBUNIT"/>
    <property type="match status" value="1"/>
</dbReference>
<dbReference type="Pfam" id="PF13962">
    <property type="entry name" value="PGG"/>
    <property type="match status" value="1"/>
</dbReference>
<dbReference type="PANTHER" id="PTHR24186:SF37">
    <property type="entry name" value="PGG DOMAIN-CONTAINING PROTEIN"/>
    <property type="match status" value="1"/>
</dbReference>
<feature type="transmembrane region" description="Helical" evidence="7">
    <location>
        <begin position="38"/>
        <end position="55"/>
    </location>
</feature>
<evidence type="ECO:0000256" key="5">
    <source>
        <dbReference type="ARBA" id="ARBA00023043"/>
    </source>
</evidence>
<keyword evidence="6 7" id="KW-0472">Membrane</keyword>
<name>A0A2Z6MAA6_TRISU</name>
<feature type="domain" description="PGG" evidence="8">
    <location>
        <begin position="31"/>
        <end position="158"/>
    </location>
</feature>
<proteinExistence type="predicted"/>
<feature type="transmembrane region" description="Helical" evidence="7">
    <location>
        <begin position="171"/>
        <end position="189"/>
    </location>
</feature>
<accession>A0A2Z6MAA6</accession>
<evidence type="ECO:0000259" key="8">
    <source>
        <dbReference type="Pfam" id="PF13962"/>
    </source>
</evidence>
<organism evidence="9 10">
    <name type="scientific">Trifolium subterraneum</name>
    <name type="common">Subterranean clover</name>
    <dbReference type="NCBI Taxonomy" id="3900"/>
    <lineage>
        <taxon>Eukaryota</taxon>
        <taxon>Viridiplantae</taxon>
        <taxon>Streptophyta</taxon>
        <taxon>Embryophyta</taxon>
        <taxon>Tracheophyta</taxon>
        <taxon>Spermatophyta</taxon>
        <taxon>Magnoliopsida</taxon>
        <taxon>eudicotyledons</taxon>
        <taxon>Gunneridae</taxon>
        <taxon>Pentapetalae</taxon>
        <taxon>rosids</taxon>
        <taxon>fabids</taxon>
        <taxon>Fabales</taxon>
        <taxon>Fabaceae</taxon>
        <taxon>Papilionoideae</taxon>
        <taxon>50 kb inversion clade</taxon>
        <taxon>NPAAA clade</taxon>
        <taxon>Hologalegina</taxon>
        <taxon>IRL clade</taxon>
        <taxon>Trifolieae</taxon>
        <taxon>Trifolium</taxon>
    </lineage>
</organism>
<dbReference type="EMBL" id="DF973380">
    <property type="protein sequence ID" value="GAU28771.1"/>
    <property type="molecule type" value="Genomic_DNA"/>
</dbReference>
<keyword evidence="3" id="KW-0677">Repeat</keyword>
<protein>
    <recommendedName>
        <fullName evidence="8">PGG domain-containing protein</fullName>
    </recommendedName>
</protein>
<keyword evidence="10" id="KW-1185">Reference proteome</keyword>
<evidence type="ECO:0000256" key="1">
    <source>
        <dbReference type="ARBA" id="ARBA00004141"/>
    </source>
</evidence>
<evidence type="ECO:0000256" key="4">
    <source>
        <dbReference type="ARBA" id="ARBA00022989"/>
    </source>
</evidence>
<evidence type="ECO:0000313" key="10">
    <source>
        <dbReference type="Proteomes" id="UP000242715"/>
    </source>
</evidence>
<feature type="transmembrane region" description="Helical" evidence="7">
    <location>
        <begin position="101"/>
        <end position="123"/>
    </location>
</feature>
<reference evidence="10" key="1">
    <citation type="journal article" date="2017" name="Front. Plant Sci.">
        <title>Climate Clever Clovers: New Paradigm to Reduce the Environmental Footprint of Ruminants by Breeding Low Methanogenic Forages Utilizing Haplotype Variation.</title>
        <authorList>
            <person name="Kaur P."/>
            <person name="Appels R."/>
            <person name="Bayer P.E."/>
            <person name="Keeble-Gagnere G."/>
            <person name="Wang J."/>
            <person name="Hirakawa H."/>
            <person name="Shirasawa K."/>
            <person name="Vercoe P."/>
            <person name="Stefanova K."/>
            <person name="Durmic Z."/>
            <person name="Nichols P."/>
            <person name="Revell C."/>
            <person name="Isobe S.N."/>
            <person name="Edwards D."/>
            <person name="Erskine W."/>
        </authorList>
    </citation>
    <scope>NUCLEOTIDE SEQUENCE [LARGE SCALE GENOMIC DNA]</scope>
    <source>
        <strain evidence="10">cv. Daliak</strain>
    </source>
</reference>
<gene>
    <name evidence="9" type="ORF">TSUD_357560</name>
</gene>
<comment type="subcellular location">
    <subcellularLocation>
        <location evidence="1">Membrane</location>
        <topology evidence="1">Multi-pass membrane protein</topology>
    </subcellularLocation>
</comment>
<dbReference type="GO" id="GO:0005886">
    <property type="term" value="C:plasma membrane"/>
    <property type="evidence" value="ECO:0007669"/>
    <property type="project" value="TreeGrafter"/>
</dbReference>